<reference evidence="4" key="1">
    <citation type="submission" date="2023-05" db="EMBL/GenBank/DDBJ databases">
        <authorList>
            <person name="Stuckert A."/>
        </authorList>
    </citation>
    <scope>NUCLEOTIDE SEQUENCE</scope>
</reference>
<comment type="catalytic activity">
    <reaction evidence="1">
        <text>2 superoxide + 2 H(+) = H2O2 + O2</text>
        <dbReference type="Rhea" id="RHEA:20696"/>
        <dbReference type="ChEBI" id="CHEBI:15378"/>
        <dbReference type="ChEBI" id="CHEBI:15379"/>
        <dbReference type="ChEBI" id="CHEBI:16240"/>
        <dbReference type="ChEBI" id="CHEBI:18421"/>
        <dbReference type="EC" id="1.15.1.1"/>
    </reaction>
</comment>
<comment type="caution">
    <text evidence="4">The sequence shown here is derived from an EMBL/GenBank/DDBJ whole genome shotgun (WGS) entry which is preliminary data.</text>
</comment>
<dbReference type="Gene3D" id="2.60.40.200">
    <property type="entry name" value="Superoxide dismutase, copper/zinc binding domain"/>
    <property type="match status" value="1"/>
</dbReference>
<feature type="domain" description="Superoxide dismutase copper/zinc binding" evidence="3">
    <location>
        <begin position="80"/>
        <end position="211"/>
    </location>
</feature>
<dbReference type="EMBL" id="CATNWA010015413">
    <property type="protein sequence ID" value="CAI9583148.1"/>
    <property type="molecule type" value="Genomic_DNA"/>
</dbReference>
<evidence type="ECO:0000256" key="1">
    <source>
        <dbReference type="RuleBase" id="RU000393"/>
    </source>
</evidence>
<dbReference type="InterPro" id="IPR024134">
    <property type="entry name" value="SOD_Cu/Zn_/chaperone"/>
</dbReference>
<keyword evidence="1" id="KW-0479">Metal-binding</keyword>
<dbReference type="CDD" id="cd00305">
    <property type="entry name" value="Cu-Zn_Superoxide_Dismutase"/>
    <property type="match status" value="1"/>
</dbReference>
<dbReference type="InterPro" id="IPR018152">
    <property type="entry name" value="SOD_Cu/Zn_BS"/>
</dbReference>
<keyword evidence="2" id="KW-0732">Signal</keyword>
<dbReference type="InterPro" id="IPR001424">
    <property type="entry name" value="SOD_Cu_Zn_dom"/>
</dbReference>
<sequence>MHFIFSLLFLPLVYTSYGVQSEARQRNEAEILKDIYERVDDLWNVYGSRYSFLNNADKVIYATCNLQPNPLLNATEPKITGKILFKQTYPQGKLEAYFAIQGFPLNPSESTRAIHIHAFGDFSNGCNSAGGHYNPYSVNHPYHLGDFGNFHIQNGEIQQHLTNLKSSLFGPVSVMGRSVVVHKHIDDLGKGNNQASLENGNSGPRLACCVIGFTDNANWDKLMPGSDGK</sequence>
<dbReference type="EC" id="1.15.1.1" evidence="1"/>
<evidence type="ECO:0000256" key="2">
    <source>
        <dbReference type="SAM" id="SignalP"/>
    </source>
</evidence>
<feature type="chain" id="PRO_5046887315" description="Superoxide dismutase [Cu-Zn]" evidence="2">
    <location>
        <begin position="19"/>
        <end position="229"/>
    </location>
</feature>
<dbReference type="PROSITE" id="PS00332">
    <property type="entry name" value="SOD_CU_ZN_2"/>
    <property type="match status" value="1"/>
</dbReference>
<comment type="function">
    <text evidence="1">Destroys radicals which are normally produced within the cells and which are toxic to biological systems.</text>
</comment>
<dbReference type="InterPro" id="IPR036423">
    <property type="entry name" value="SOD-like_Cu/Zn_dom_sf"/>
</dbReference>
<keyword evidence="1" id="KW-0560">Oxidoreductase</keyword>
<dbReference type="Pfam" id="PF00080">
    <property type="entry name" value="Sod_Cu"/>
    <property type="match status" value="1"/>
</dbReference>
<dbReference type="SUPFAM" id="SSF49329">
    <property type="entry name" value="Cu,Zn superoxide dismutase-like"/>
    <property type="match status" value="1"/>
</dbReference>
<accession>A0ABN9EER3</accession>
<gene>
    <name evidence="4" type="ORF">SPARVUS_LOCUS9761876</name>
</gene>
<organism evidence="4 5">
    <name type="scientific">Staurois parvus</name>
    <dbReference type="NCBI Taxonomy" id="386267"/>
    <lineage>
        <taxon>Eukaryota</taxon>
        <taxon>Metazoa</taxon>
        <taxon>Chordata</taxon>
        <taxon>Craniata</taxon>
        <taxon>Vertebrata</taxon>
        <taxon>Euteleostomi</taxon>
        <taxon>Amphibia</taxon>
        <taxon>Batrachia</taxon>
        <taxon>Anura</taxon>
        <taxon>Neobatrachia</taxon>
        <taxon>Ranoidea</taxon>
        <taxon>Ranidae</taxon>
        <taxon>Staurois</taxon>
    </lineage>
</organism>
<comment type="similarity">
    <text evidence="1">Belongs to the Cu-Zn superoxide dismutase family.</text>
</comment>
<keyword evidence="5" id="KW-1185">Reference proteome</keyword>
<comment type="cofactor">
    <cofactor evidence="1">
        <name>Zn(2+)</name>
        <dbReference type="ChEBI" id="CHEBI:29105"/>
    </cofactor>
    <text evidence="1">Binds 1 zinc ion per subunit.</text>
</comment>
<name>A0ABN9EER3_9NEOB</name>
<evidence type="ECO:0000259" key="3">
    <source>
        <dbReference type="Pfam" id="PF00080"/>
    </source>
</evidence>
<dbReference type="Proteomes" id="UP001162483">
    <property type="component" value="Unassembled WGS sequence"/>
</dbReference>
<keyword evidence="1" id="KW-0862">Zinc</keyword>
<dbReference type="PROSITE" id="PS00087">
    <property type="entry name" value="SOD_CU_ZN_1"/>
    <property type="match status" value="1"/>
</dbReference>
<evidence type="ECO:0000313" key="5">
    <source>
        <dbReference type="Proteomes" id="UP001162483"/>
    </source>
</evidence>
<protein>
    <recommendedName>
        <fullName evidence="1">Superoxide dismutase [Cu-Zn]</fullName>
        <ecNumber evidence="1">1.15.1.1</ecNumber>
    </recommendedName>
</protein>
<dbReference type="PANTHER" id="PTHR10003">
    <property type="entry name" value="SUPEROXIDE DISMUTASE CU-ZN -RELATED"/>
    <property type="match status" value="1"/>
</dbReference>
<comment type="cofactor">
    <cofactor evidence="1">
        <name>Cu cation</name>
        <dbReference type="ChEBI" id="CHEBI:23378"/>
    </cofactor>
    <text evidence="1">Binds 1 copper ion per subunit.</text>
</comment>
<dbReference type="PRINTS" id="PR00068">
    <property type="entry name" value="CUZNDISMTASE"/>
</dbReference>
<proteinExistence type="inferred from homology"/>
<feature type="signal peptide" evidence="2">
    <location>
        <begin position="1"/>
        <end position="18"/>
    </location>
</feature>
<evidence type="ECO:0000313" key="4">
    <source>
        <dbReference type="EMBL" id="CAI9583148.1"/>
    </source>
</evidence>
<keyword evidence="1" id="KW-0186">Copper</keyword>